<gene>
    <name evidence="1" type="ORF">MM415B01114_0029</name>
</gene>
<dbReference type="AlphaFoldDB" id="A0A6M3IS44"/>
<dbReference type="EMBL" id="MT141410">
    <property type="protein sequence ID" value="QJA60479.1"/>
    <property type="molecule type" value="Genomic_DNA"/>
</dbReference>
<evidence type="ECO:0000313" key="1">
    <source>
        <dbReference type="EMBL" id="QJA60479.1"/>
    </source>
</evidence>
<proteinExistence type="predicted"/>
<sequence length="74" mass="8453">MKKVIVILDEKGNSVCPQCYNTGQYSSGDDSFLGRAGCDRCFSRHPNSNRYKELRKLREELGIILSKIDNLENK</sequence>
<name>A0A6M3IS44_9ZZZZ</name>
<reference evidence="1" key="1">
    <citation type="submission" date="2020-03" db="EMBL/GenBank/DDBJ databases">
        <title>The deep terrestrial virosphere.</title>
        <authorList>
            <person name="Holmfeldt K."/>
            <person name="Nilsson E."/>
            <person name="Simone D."/>
            <person name="Lopez-Fernandez M."/>
            <person name="Wu X."/>
            <person name="de Brujin I."/>
            <person name="Lundin D."/>
            <person name="Andersson A."/>
            <person name="Bertilsson S."/>
            <person name="Dopson M."/>
        </authorList>
    </citation>
    <scope>NUCLEOTIDE SEQUENCE</scope>
    <source>
        <strain evidence="1">MM415B01114</strain>
    </source>
</reference>
<organism evidence="1">
    <name type="scientific">viral metagenome</name>
    <dbReference type="NCBI Taxonomy" id="1070528"/>
    <lineage>
        <taxon>unclassified sequences</taxon>
        <taxon>metagenomes</taxon>
        <taxon>organismal metagenomes</taxon>
    </lineage>
</organism>
<protein>
    <submittedName>
        <fullName evidence="1">Uncharacterized protein</fullName>
    </submittedName>
</protein>
<accession>A0A6M3IS44</accession>